<feature type="domain" description="Ricin B lectin" evidence="2">
    <location>
        <begin position="261"/>
        <end position="404"/>
    </location>
</feature>
<reference evidence="4" key="1">
    <citation type="submission" date="2021-04" db="EMBL/GenBank/DDBJ databases">
        <title>Proteiniclasticum sedimins sp. nov., an obligate anaerobic bacterium isolated from anaerobic sludge.</title>
        <authorList>
            <person name="Liu J."/>
        </authorList>
    </citation>
    <scope>NUCLEOTIDE SEQUENCE</scope>
    <source>
        <strain evidence="4">BAD-10</strain>
    </source>
</reference>
<dbReference type="Gene3D" id="2.60.40.1080">
    <property type="match status" value="1"/>
</dbReference>
<evidence type="ECO:0000259" key="3">
    <source>
        <dbReference type="SMART" id="SM00635"/>
    </source>
</evidence>
<dbReference type="Gene3D" id="2.60.120.380">
    <property type="match status" value="1"/>
</dbReference>
<feature type="domain" description="BIG2" evidence="3">
    <location>
        <begin position="173"/>
        <end position="251"/>
    </location>
</feature>
<dbReference type="SMART" id="SM00458">
    <property type="entry name" value="RICIN"/>
    <property type="match status" value="2"/>
</dbReference>
<comment type="caution">
    <text evidence="4">The sequence shown here is derived from an EMBL/GenBank/DDBJ whole genome shotgun (WGS) entry which is preliminary data.</text>
</comment>
<dbReference type="PROSITE" id="PS50231">
    <property type="entry name" value="RICIN_B_LECTIN"/>
    <property type="match status" value="2"/>
</dbReference>
<organism evidence="4 5">
    <name type="scientific">Proteiniclasticum sediminis</name>
    <dbReference type="NCBI Taxonomy" id="2804028"/>
    <lineage>
        <taxon>Bacteria</taxon>
        <taxon>Bacillati</taxon>
        <taxon>Bacillota</taxon>
        <taxon>Clostridia</taxon>
        <taxon>Eubacteriales</taxon>
        <taxon>Clostridiaceae</taxon>
        <taxon>Proteiniclasticum</taxon>
    </lineage>
</organism>
<protein>
    <submittedName>
        <fullName evidence="4">RICIN domain-containing protein</fullName>
    </submittedName>
</protein>
<dbReference type="InterPro" id="IPR042229">
    <property type="entry name" value="Listeria/Bacterioides_rpt_sf"/>
</dbReference>
<dbReference type="SUPFAM" id="SSF50370">
    <property type="entry name" value="Ricin B-like lectins"/>
    <property type="match status" value="2"/>
</dbReference>
<comment type="subcellular location">
    <subcellularLocation>
        <location evidence="1">Cell envelope</location>
    </subcellularLocation>
</comment>
<dbReference type="Pfam" id="PF09479">
    <property type="entry name" value="Flg_new"/>
    <property type="match status" value="1"/>
</dbReference>
<proteinExistence type="predicted"/>
<dbReference type="Gene3D" id="2.80.10.50">
    <property type="match status" value="4"/>
</dbReference>
<dbReference type="SMART" id="SM00635">
    <property type="entry name" value="BID_2"/>
    <property type="match status" value="1"/>
</dbReference>
<evidence type="ECO:0000259" key="2">
    <source>
        <dbReference type="SMART" id="SM00458"/>
    </source>
</evidence>
<evidence type="ECO:0000313" key="4">
    <source>
        <dbReference type="EMBL" id="MBR0575075.1"/>
    </source>
</evidence>
<dbReference type="Pfam" id="PF02368">
    <property type="entry name" value="Big_2"/>
    <property type="match status" value="1"/>
</dbReference>
<evidence type="ECO:0000256" key="1">
    <source>
        <dbReference type="ARBA" id="ARBA00004196"/>
    </source>
</evidence>
<dbReference type="InterPro" id="IPR008964">
    <property type="entry name" value="Invasin/intimin_cell_adhesion"/>
</dbReference>
<dbReference type="Pfam" id="PF00652">
    <property type="entry name" value="Ricin_B_lectin"/>
    <property type="match status" value="1"/>
</dbReference>
<dbReference type="GO" id="GO:0030313">
    <property type="term" value="C:cell envelope"/>
    <property type="evidence" value="ECO:0007669"/>
    <property type="project" value="UniProtKB-SubCell"/>
</dbReference>
<gene>
    <name evidence="4" type="ORF">KCG48_01850</name>
</gene>
<dbReference type="CDD" id="cd00161">
    <property type="entry name" value="beta-trefoil_Ricin-like"/>
    <property type="match status" value="2"/>
</dbReference>
<dbReference type="EMBL" id="JAGSCS010000002">
    <property type="protein sequence ID" value="MBR0575075.1"/>
    <property type="molecule type" value="Genomic_DNA"/>
</dbReference>
<feature type="domain" description="Ricin B lectin" evidence="2">
    <location>
        <begin position="481"/>
        <end position="624"/>
    </location>
</feature>
<dbReference type="NCBIfam" id="TIGR02543">
    <property type="entry name" value="List_Bact_rpt"/>
    <property type="match status" value="1"/>
</dbReference>
<dbReference type="SUPFAM" id="SSF49373">
    <property type="entry name" value="Invasin/intimin cell-adhesion fragments"/>
    <property type="match status" value="1"/>
</dbReference>
<name>A0A941CLX1_9CLOT</name>
<dbReference type="InterPro" id="IPR013378">
    <property type="entry name" value="InlB-like_B-rpt"/>
</dbReference>
<keyword evidence="5" id="KW-1185">Reference proteome</keyword>
<dbReference type="Proteomes" id="UP000675379">
    <property type="component" value="Unassembled WGS sequence"/>
</dbReference>
<dbReference type="InterPro" id="IPR003343">
    <property type="entry name" value="Big_2"/>
</dbReference>
<evidence type="ECO:0000313" key="5">
    <source>
        <dbReference type="Proteomes" id="UP000675379"/>
    </source>
</evidence>
<accession>A0A941CLX1</accession>
<sequence length="627" mass="69502">MGNVANDPVSVPKLTRGISISTLDEVYSGENTVYVTETEPNDYLYEADFVTNDLTSSTDYMLMGLIDYTYDGDLYRFTLNKTGDVTVVGAWMGDYQNLNWEDDLLMGIFDAYENVVATSFLVEDEVGATFQYLSVTLTPGTYYVAVIENSIYTDLYTGEMYAALLTFENQFVPVSGISVTPNQMTISGLGAMEQITANVMPSDATNKSVSWSSSNTSVATVDGFGNVISKGYGETTITAYSQDGWYQASCTVNVVPQRDFSGIYTIKSKNSGMVMDVFGGGTTEGTNIIQYSFHGMENQQWKFESLNNGYYKITSVLNPEYSIDVYGGGDTMGNRVIQYHYHGGTNQQWKILENADGSVSLMSRLAEENGTRYLLDVYDGGRTEGVNVIQWPKNGGDNQKWFLQSVASHTVAFNSNGGTEVASYSGTERALVKEPAASVLEGKVFGGWYKDEALTLRWNFASDRIPTTDITLYAKWMKDYSGTYIIRSKNSNLVMDVYGGGTTEGTNIIQYSYHGMTNQQWKFESLNNGYYKITSVLNPEYSIDVYGGGTTMGNRVIQYHYHGGINQQWKILENADGSISLMSRLAEESKTGYLLDVYGGGKTEGVNVIQWVSNNGDNQKWYLEIVN</sequence>
<dbReference type="AlphaFoldDB" id="A0A941CLX1"/>
<dbReference type="Gene3D" id="2.60.40.4270">
    <property type="entry name" value="Listeria-Bacteroides repeat domain"/>
    <property type="match status" value="1"/>
</dbReference>
<dbReference type="Pfam" id="PF14200">
    <property type="entry name" value="RicinB_lectin_2"/>
    <property type="match status" value="1"/>
</dbReference>
<dbReference type="InterPro" id="IPR000772">
    <property type="entry name" value="Ricin_B_lectin"/>
</dbReference>
<dbReference type="InterPro" id="IPR035992">
    <property type="entry name" value="Ricin_B-like_lectins"/>
</dbReference>